<evidence type="ECO:0000313" key="9">
    <source>
        <dbReference type="EMBL" id="MBB3327432.1"/>
    </source>
</evidence>
<dbReference type="EMBL" id="JACHZG010000001">
    <property type="protein sequence ID" value="MBB3327432.1"/>
    <property type="molecule type" value="Genomic_DNA"/>
</dbReference>
<dbReference type="SUPFAM" id="SSF88659">
    <property type="entry name" value="Sigma3 and sigma4 domains of RNA polymerase sigma factors"/>
    <property type="match status" value="1"/>
</dbReference>
<keyword evidence="2" id="KW-0805">Transcription regulation</keyword>
<proteinExistence type="inferred from homology"/>
<name>A0A7W5JW55_9ACTN</name>
<dbReference type="InterPro" id="IPR039425">
    <property type="entry name" value="RNA_pol_sigma-70-like"/>
</dbReference>
<feature type="region of interest" description="Disordered" evidence="6">
    <location>
        <begin position="1"/>
        <end position="51"/>
    </location>
</feature>
<evidence type="ECO:0000259" key="7">
    <source>
        <dbReference type="Pfam" id="PF04542"/>
    </source>
</evidence>
<evidence type="ECO:0000313" key="10">
    <source>
        <dbReference type="Proteomes" id="UP000565572"/>
    </source>
</evidence>
<keyword evidence="4" id="KW-0238">DNA-binding</keyword>
<accession>A0A7W5JW55</accession>
<gene>
    <name evidence="9" type="ORF">FHX39_002376</name>
</gene>
<comment type="caution">
    <text evidence="9">The sequence shown here is derived from an EMBL/GenBank/DDBJ whole genome shotgun (WGS) entry which is preliminary data.</text>
</comment>
<dbReference type="SUPFAM" id="SSF88946">
    <property type="entry name" value="Sigma2 domain of RNA polymerase sigma factors"/>
    <property type="match status" value="1"/>
</dbReference>
<evidence type="ECO:0000259" key="8">
    <source>
        <dbReference type="Pfam" id="PF08281"/>
    </source>
</evidence>
<reference evidence="9 10" key="1">
    <citation type="submission" date="2020-08" db="EMBL/GenBank/DDBJ databases">
        <title>Sequencing the genomes of 1000 actinobacteria strains.</title>
        <authorList>
            <person name="Klenk H.-P."/>
        </authorList>
    </citation>
    <scope>NUCLEOTIDE SEQUENCE [LARGE SCALE GENOMIC DNA]</scope>
    <source>
        <strain evidence="9 10">DSM 11053</strain>
    </source>
</reference>
<comment type="similarity">
    <text evidence="1">Belongs to the sigma-70 factor family. ECF subfamily.</text>
</comment>
<evidence type="ECO:0000256" key="3">
    <source>
        <dbReference type="ARBA" id="ARBA00023082"/>
    </source>
</evidence>
<evidence type="ECO:0000256" key="1">
    <source>
        <dbReference type="ARBA" id="ARBA00010641"/>
    </source>
</evidence>
<keyword evidence="5" id="KW-0804">Transcription</keyword>
<dbReference type="NCBIfam" id="TIGR02937">
    <property type="entry name" value="sigma70-ECF"/>
    <property type="match status" value="1"/>
</dbReference>
<keyword evidence="10" id="KW-1185">Reference proteome</keyword>
<dbReference type="InterPro" id="IPR013324">
    <property type="entry name" value="RNA_pol_sigma_r3/r4-like"/>
</dbReference>
<dbReference type="InterPro" id="IPR014284">
    <property type="entry name" value="RNA_pol_sigma-70_dom"/>
</dbReference>
<dbReference type="InterPro" id="IPR013249">
    <property type="entry name" value="RNA_pol_sigma70_r4_t2"/>
</dbReference>
<dbReference type="PANTHER" id="PTHR43133:SF8">
    <property type="entry name" value="RNA POLYMERASE SIGMA FACTOR HI_1459-RELATED"/>
    <property type="match status" value="1"/>
</dbReference>
<keyword evidence="3" id="KW-0731">Sigma factor</keyword>
<dbReference type="GO" id="GO:0016987">
    <property type="term" value="F:sigma factor activity"/>
    <property type="evidence" value="ECO:0007669"/>
    <property type="project" value="UniProtKB-KW"/>
</dbReference>
<protein>
    <submittedName>
        <fullName evidence="9">RNA polymerase sigma-70 factor (ECF subfamily)</fullName>
    </submittedName>
</protein>
<dbReference type="GO" id="GO:0003677">
    <property type="term" value="F:DNA binding"/>
    <property type="evidence" value="ECO:0007669"/>
    <property type="project" value="UniProtKB-KW"/>
</dbReference>
<dbReference type="InterPro" id="IPR036388">
    <property type="entry name" value="WH-like_DNA-bd_sf"/>
</dbReference>
<evidence type="ECO:0000256" key="5">
    <source>
        <dbReference type="ARBA" id="ARBA00023163"/>
    </source>
</evidence>
<dbReference type="Gene3D" id="1.10.10.10">
    <property type="entry name" value="Winged helix-like DNA-binding domain superfamily/Winged helix DNA-binding domain"/>
    <property type="match status" value="1"/>
</dbReference>
<dbReference type="Pfam" id="PF08281">
    <property type="entry name" value="Sigma70_r4_2"/>
    <property type="match status" value="1"/>
</dbReference>
<dbReference type="InterPro" id="IPR007627">
    <property type="entry name" value="RNA_pol_sigma70_r2"/>
</dbReference>
<evidence type="ECO:0000256" key="2">
    <source>
        <dbReference type="ARBA" id="ARBA00023015"/>
    </source>
</evidence>
<dbReference type="AlphaFoldDB" id="A0A7W5JW55"/>
<dbReference type="PANTHER" id="PTHR43133">
    <property type="entry name" value="RNA POLYMERASE ECF-TYPE SIGMA FACTO"/>
    <property type="match status" value="1"/>
</dbReference>
<dbReference type="InterPro" id="IPR013325">
    <property type="entry name" value="RNA_pol_sigma_r2"/>
</dbReference>
<dbReference type="Pfam" id="PF04542">
    <property type="entry name" value="Sigma70_r2"/>
    <property type="match status" value="1"/>
</dbReference>
<dbReference type="CDD" id="cd06171">
    <property type="entry name" value="Sigma70_r4"/>
    <property type="match status" value="1"/>
</dbReference>
<feature type="domain" description="RNA polymerase sigma-70 region 2" evidence="7">
    <location>
        <begin position="79"/>
        <end position="146"/>
    </location>
</feature>
<dbReference type="GO" id="GO:0006352">
    <property type="term" value="P:DNA-templated transcription initiation"/>
    <property type="evidence" value="ECO:0007669"/>
    <property type="project" value="InterPro"/>
</dbReference>
<feature type="compositionally biased region" description="Basic and acidic residues" evidence="6">
    <location>
        <begin position="11"/>
        <end position="27"/>
    </location>
</feature>
<evidence type="ECO:0000256" key="6">
    <source>
        <dbReference type="SAM" id="MobiDB-lite"/>
    </source>
</evidence>
<sequence length="239" mass="26620">MGVQGMTTARVADEGRRGVEIEDRERPAASPDGAHPADGVDGGQHQGPANAVPYPGGMAEATVVGRAQEGDLEAFEMIVHRYQGPVFRLAYRMLGDRGEAEDVVQDCLVLVWRKLPSLTDAQAFHRWIYQLATRRCLSVLRTRSRRRTDATETDELERDLPLDASSDPAAMAQHLAQVEGLDTFLRGLPDEQRACWVLRELHDLTYPEIAYAMNLPVSTVRGRLARARQNLTKGMSSWR</sequence>
<feature type="domain" description="RNA polymerase sigma factor 70 region 4 type 2" evidence="8">
    <location>
        <begin position="181"/>
        <end position="231"/>
    </location>
</feature>
<dbReference type="Proteomes" id="UP000565572">
    <property type="component" value="Unassembled WGS sequence"/>
</dbReference>
<organism evidence="9 10">
    <name type="scientific">Microlunatus antarcticus</name>
    <dbReference type="NCBI Taxonomy" id="53388"/>
    <lineage>
        <taxon>Bacteria</taxon>
        <taxon>Bacillati</taxon>
        <taxon>Actinomycetota</taxon>
        <taxon>Actinomycetes</taxon>
        <taxon>Propionibacteriales</taxon>
        <taxon>Propionibacteriaceae</taxon>
        <taxon>Microlunatus</taxon>
    </lineage>
</organism>
<dbReference type="RefSeq" id="WP_198423367.1">
    <property type="nucleotide sequence ID" value="NZ_JACHZG010000001.1"/>
</dbReference>
<evidence type="ECO:0000256" key="4">
    <source>
        <dbReference type="ARBA" id="ARBA00023125"/>
    </source>
</evidence>
<dbReference type="Gene3D" id="1.10.1740.10">
    <property type="match status" value="1"/>
</dbReference>